<dbReference type="AlphaFoldDB" id="A0A7S4GIG6"/>
<protein>
    <submittedName>
        <fullName evidence="1">Uncharacterized protein</fullName>
    </submittedName>
</protein>
<name>A0A7S4GIG6_9EUGL</name>
<organism evidence="1">
    <name type="scientific">Eutreptiella gymnastica</name>
    <dbReference type="NCBI Taxonomy" id="73025"/>
    <lineage>
        <taxon>Eukaryota</taxon>
        <taxon>Discoba</taxon>
        <taxon>Euglenozoa</taxon>
        <taxon>Euglenida</taxon>
        <taxon>Spirocuta</taxon>
        <taxon>Euglenophyceae</taxon>
        <taxon>Eutreptiales</taxon>
        <taxon>Eutreptiaceae</taxon>
        <taxon>Eutreptiella</taxon>
    </lineage>
</organism>
<evidence type="ECO:0000313" key="1">
    <source>
        <dbReference type="EMBL" id="CAE0837753.1"/>
    </source>
</evidence>
<reference evidence="1" key="1">
    <citation type="submission" date="2021-01" db="EMBL/GenBank/DDBJ databases">
        <authorList>
            <person name="Corre E."/>
            <person name="Pelletier E."/>
            <person name="Niang G."/>
            <person name="Scheremetjew M."/>
            <person name="Finn R."/>
            <person name="Kale V."/>
            <person name="Holt S."/>
            <person name="Cochrane G."/>
            <person name="Meng A."/>
            <person name="Brown T."/>
            <person name="Cohen L."/>
        </authorList>
    </citation>
    <scope>NUCLEOTIDE SEQUENCE</scope>
    <source>
        <strain evidence="1">CCMP1594</strain>
    </source>
</reference>
<sequence>MGREHCTLYTKHFAHRTLRTLYTAQCTLCTAYFESHHALCGFPCTLCGALHCAVHTQGTPAMYKREVQLLSVQRCEKHSTQHSTACAVQRHMWYGTMQSNATAHNTMHYNMLRDPLTDGSKRFNRTDCPQGMRGSLYMVGLEGGVIAGVYLLSNV</sequence>
<gene>
    <name evidence="1" type="ORF">EGYM00163_LOCUS49125</name>
</gene>
<proteinExistence type="predicted"/>
<dbReference type="EMBL" id="HBJA01142468">
    <property type="protein sequence ID" value="CAE0837753.1"/>
    <property type="molecule type" value="Transcribed_RNA"/>
</dbReference>
<accession>A0A7S4GIG6</accession>